<evidence type="ECO:0008006" key="3">
    <source>
        <dbReference type="Google" id="ProtNLM"/>
    </source>
</evidence>
<protein>
    <recommendedName>
        <fullName evidence="3">Mu-like prophage FluMu protein gp28</fullName>
    </recommendedName>
</protein>
<dbReference type="Proteomes" id="UP000001693">
    <property type="component" value="Chromosome"/>
</dbReference>
<dbReference type="STRING" id="395495.Lcho_2249"/>
<dbReference type="KEGG" id="lch:Lcho_2249"/>
<sequence>MSDEVIHGLVVDVGTALDRLDHIPAGSEKVDAPPPVLMAYQQAWIADEAQLKVMEKSRRTGLTWCEAADDVLIASAEGGSNVFYISANQDMAREYIEAVAMWAKAFSYVASQIGEGIYEDDVDPEKGRRYIKTFEVTFPATGRRILALSSRPTNLRGKQGVIVIDEASFAPELAGLIKAAMAMLLWGDKVRIISTHDGVENPFNSLIEEVRAGKRGSAEVATVHRVTFDQAVDAGLYRRVCLRKGLAWTQAGQDKWSTEARAMYGDDAAEELDVIPSQSGGAYLSLALISQRMVPAWSSTNPTGPVLIRGKWDDGFAYLPEDVRRFAIAGWIAENITPHLARLNKSLRHVFGNDFARNRDQSVITVLHEDLDLVEYVRLVVELANCPFSSQQQILFALIDGLPRFRGGAMDATGNGAALAEAAAQRYGTQMVEQVKLSDGFYLAHMPKLKAGLQDATLVDIPRDDALRDDLRAIKLVQGVPKLPKADTQSAGAKAAAADGGGGKLRRHGDFAIALFMAHYAFTREAGEIDFMALPSKVEEWGGKADDGDFVSSAGWVRGF</sequence>
<organism evidence="1 2">
    <name type="scientific">Leptothrix cholodnii (strain ATCC 51168 / LMG 8142 / SP-6)</name>
    <name type="common">Leptothrix discophora (strain SP-6)</name>
    <dbReference type="NCBI Taxonomy" id="395495"/>
    <lineage>
        <taxon>Bacteria</taxon>
        <taxon>Pseudomonadati</taxon>
        <taxon>Pseudomonadota</taxon>
        <taxon>Betaproteobacteria</taxon>
        <taxon>Burkholderiales</taxon>
        <taxon>Sphaerotilaceae</taxon>
        <taxon>Leptothrix</taxon>
    </lineage>
</organism>
<accession>B1Y3I7</accession>
<dbReference type="AlphaFoldDB" id="B1Y3I7"/>
<dbReference type="Gene3D" id="3.30.420.240">
    <property type="match status" value="1"/>
</dbReference>
<evidence type="ECO:0000313" key="2">
    <source>
        <dbReference type="Proteomes" id="UP000001693"/>
    </source>
</evidence>
<dbReference type="InterPro" id="IPR027417">
    <property type="entry name" value="P-loop_NTPase"/>
</dbReference>
<dbReference type="EMBL" id="CP001013">
    <property type="protein sequence ID" value="ACB34515.1"/>
    <property type="molecule type" value="Genomic_DNA"/>
</dbReference>
<evidence type="ECO:0000313" key="1">
    <source>
        <dbReference type="EMBL" id="ACB34515.1"/>
    </source>
</evidence>
<reference evidence="1 2" key="1">
    <citation type="submission" date="2008-03" db="EMBL/GenBank/DDBJ databases">
        <title>Complete sequence of Leptothrix cholodnii SP-6.</title>
        <authorList>
            <consortium name="US DOE Joint Genome Institute"/>
            <person name="Copeland A."/>
            <person name="Lucas S."/>
            <person name="Lapidus A."/>
            <person name="Glavina del Rio T."/>
            <person name="Dalin E."/>
            <person name="Tice H."/>
            <person name="Bruce D."/>
            <person name="Goodwin L."/>
            <person name="Pitluck S."/>
            <person name="Chertkov O."/>
            <person name="Brettin T."/>
            <person name="Detter J.C."/>
            <person name="Han C."/>
            <person name="Kuske C.R."/>
            <person name="Schmutz J."/>
            <person name="Larimer F."/>
            <person name="Land M."/>
            <person name="Hauser L."/>
            <person name="Kyrpides N."/>
            <person name="Lykidis A."/>
            <person name="Emerson D."/>
            <person name="Richardson P."/>
        </authorList>
    </citation>
    <scope>NUCLEOTIDE SEQUENCE [LARGE SCALE GENOMIC DNA]</scope>
    <source>
        <strain evidence="2">ATCC 51168 / LMG 8142 / SP-6</strain>
    </source>
</reference>
<dbReference type="PIRSF" id="PIRSF007056">
    <property type="entry name" value="UCP007056"/>
    <property type="match status" value="1"/>
</dbReference>
<dbReference type="HOGENOM" id="CLU_030701_0_0_4"/>
<gene>
    <name evidence="1" type="ordered locus">Lcho_2249</name>
</gene>
<name>B1Y3I7_LEPCP</name>
<dbReference type="RefSeq" id="WP_012347275.1">
    <property type="nucleotide sequence ID" value="NC_010524.1"/>
</dbReference>
<proteinExistence type="predicted"/>
<dbReference type="InterPro" id="IPR012036">
    <property type="entry name" value="Phage_Mu_Gp28"/>
</dbReference>
<dbReference type="eggNOG" id="COG4373">
    <property type="taxonomic scope" value="Bacteria"/>
</dbReference>
<dbReference type="Gene3D" id="3.40.50.300">
    <property type="entry name" value="P-loop containing nucleotide triphosphate hydrolases"/>
    <property type="match status" value="1"/>
</dbReference>
<keyword evidence="2" id="KW-1185">Reference proteome</keyword>